<comment type="caution">
    <text evidence="2">The sequence shown here is derived from an EMBL/GenBank/DDBJ whole genome shotgun (WGS) entry which is preliminary data.</text>
</comment>
<name>A0A7W6BSI3_9SPHN</name>
<organism evidence="2 3">
    <name type="scientific">Sphingobium jiangsuense</name>
    <dbReference type="NCBI Taxonomy" id="870476"/>
    <lineage>
        <taxon>Bacteria</taxon>
        <taxon>Pseudomonadati</taxon>
        <taxon>Pseudomonadota</taxon>
        <taxon>Alphaproteobacteria</taxon>
        <taxon>Sphingomonadales</taxon>
        <taxon>Sphingomonadaceae</taxon>
        <taxon>Sphingobium</taxon>
    </lineage>
</organism>
<dbReference type="Proteomes" id="UP000571950">
    <property type="component" value="Unassembled WGS sequence"/>
</dbReference>
<dbReference type="AlphaFoldDB" id="A0A7W6BSI3"/>
<evidence type="ECO:0000313" key="2">
    <source>
        <dbReference type="EMBL" id="MBB3927024.1"/>
    </source>
</evidence>
<dbReference type="EMBL" id="JACIDT010000009">
    <property type="protein sequence ID" value="MBB3927024.1"/>
    <property type="molecule type" value="Genomic_DNA"/>
</dbReference>
<proteinExistence type="predicted"/>
<sequence>MIAPLLLTALAAPPLPLPLESEARRVIEWQLASPPREGRESGLSPEEADAVHRRYLDSIGETLEPAREERRPTRP</sequence>
<feature type="region of interest" description="Disordered" evidence="1">
    <location>
        <begin position="32"/>
        <end position="75"/>
    </location>
</feature>
<dbReference type="RefSeq" id="WP_188072525.1">
    <property type="nucleotide sequence ID" value="NZ_JACIDT010000009.1"/>
</dbReference>
<reference evidence="2 3" key="1">
    <citation type="submission" date="2020-08" db="EMBL/GenBank/DDBJ databases">
        <title>Genomic Encyclopedia of Type Strains, Phase IV (KMG-IV): sequencing the most valuable type-strain genomes for metagenomic binning, comparative biology and taxonomic classification.</title>
        <authorList>
            <person name="Goeker M."/>
        </authorList>
    </citation>
    <scope>NUCLEOTIDE SEQUENCE [LARGE SCALE GENOMIC DNA]</scope>
    <source>
        <strain evidence="2 3">DSM 26189</strain>
    </source>
</reference>
<accession>A0A7W6BSI3</accession>
<gene>
    <name evidence="2" type="ORF">GGR43_002747</name>
</gene>
<protein>
    <submittedName>
        <fullName evidence="2">Uncharacterized protein</fullName>
    </submittedName>
</protein>
<evidence type="ECO:0000256" key="1">
    <source>
        <dbReference type="SAM" id="MobiDB-lite"/>
    </source>
</evidence>
<evidence type="ECO:0000313" key="3">
    <source>
        <dbReference type="Proteomes" id="UP000571950"/>
    </source>
</evidence>
<keyword evidence="3" id="KW-1185">Reference proteome</keyword>
<feature type="compositionally biased region" description="Basic and acidic residues" evidence="1">
    <location>
        <begin position="64"/>
        <end position="75"/>
    </location>
</feature>